<accession>A0ABV5WJ11</accession>
<sequence length="301" mass="34148">MKKQIIAFLLLMVIGAQMMAHFGYTTVEATEQKVIPDEAIRLRILANSDSEEDQALKRKVRDRVKAQIDTWVVDLKSIEDARRIIQSRLPELEKTVEQTLREEKSSQSFTVEFGKHIKFPTKIYGNFLYPAGEYEAVLVTLGKGEGANWWCVLFPPLCFLDFSSGTAVAQEDVKTASAAEKPAEEEQPEATKPEEKPKKTAAEKKNAEKEQPEQEEGNIKEIQAETKKIKETEVAVKAKDIAESKAKEQASEPKKKKEAKEKTELEEVDQKEQPKKIVVKEEEEPQVKFFIGEVFSSLFSK</sequence>
<feature type="chain" id="PRO_5046397756" evidence="2">
    <location>
        <begin position="21"/>
        <end position="301"/>
    </location>
</feature>
<keyword evidence="4" id="KW-1185">Reference proteome</keyword>
<evidence type="ECO:0000313" key="4">
    <source>
        <dbReference type="Proteomes" id="UP001589609"/>
    </source>
</evidence>
<dbReference type="RefSeq" id="WP_379950526.1">
    <property type="nucleotide sequence ID" value="NZ_JBHMAF010000114.1"/>
</dbReference>
<dbReference type="InterPro" id="IPR014202">
    <property type="entry name" value="Spore_II_R"/>
</dbReference>
<dbReference type="EMBL" id="JBHMAF010000114">
    <property type="protein sequence ID" value="MFB9760193.1"/>
    <property type="molecule type" value="Genomic_DNA"/>
</dbReference>
<evidence type="ECO:0000256" key="1">
    <source>
        <dbReference type="SAM" id="MobiDB-lite"/>
    </source>
</evidence>
<protein>
    <submittedName>
        <fullName evidence="3">Stage II sporulation protein R</fullName>
    </submittedName>
</protein>
<feature type="compositionally biased region" description="Basic and acidic residues" evidence="1">
    <location>
        <begin position="181"/>
        <end position="224"/>
    </location>
</feature>
<evidence type="ECO:0000313" key="3">
    <source>
        <dbReference type="EMBL" id="MFB9760193.1"/>
    </source>
</evidence>
<comment type="caution">
    <text evidence="3">The sequence shown here is derived from an EMBL/GenBank/DDBJ whole genome shotgun (WGS) entry which is preliminary data.</text>
</comment>
<dbReference type="Proteomes" id="UP001589609">
    <property type="component" value="Unassembled WGS sequence"/>
</dbReference>
<feature type="signal peptide" evidence="2">
    <location>
        <begin position="1"/>
        <end position="20"/>
    </location>
</feature>
<reference evidence="3 4" key="1">
    <citation type="submission" date="2024-09" db="EMBL/GenBank/DDBJ databases">
        <authorList>
            <person name="Sun Q."/>
            <person name="Mori K."/>
        </authorList>
    </citation>
    <scope>NUCLEOTIDE SEQUENCE [LARGE SCALE GENOMIC DNA]</scope>
    <source>
        <strain evidence="3 4">JCM 11201</strain>
    </source>
</reference>
<keyword evidence="2" id="KW-0732">Signal</keyword>
<dbReference type="Pfam" id="PF09551">
    <property type="entry name" value="Spore_II_R"/>
    <property type="match status" value="1"/>
</dbReference>
<feature type="region of interest" description="Disordered" evidence="1">
    <location>
        <begin position="173"/>
        <end position="224"/>
    </location>
</feature>
<gene>
    <name evidence="3" type="primary">spoIIR</name>
    <name evidence="3" type="ORF">ACFFMS_17670</name>
</gene>
<organism evidence="3 4">
    <name type="scientific">Ectobacillus funiculus</name>
    <dbReference type="NCBI Taxonomy" id="137993"/>
    <lineage>
        <taxon>Bacteria</taxon>
        <taxon>Bacillati</taxon>
        <taxon>Bacillota</taxon>
        <taxon>Bacilli</taxon>
        <taxon>Bacillales</taxon>
        <taxon>Bacillaceae</taxon>
        <taxon>Ectobacillus</taxon>
    </lineage>
</organism>
<proteinExistence type="predicted"/>
<evidence type="ECO:0000256" key="2">
    <source>
        <dbReference type="SAM" id="SignalP"/>
    </source>
</evidence>
<name>A0ABV5WJ11_9BACI</name>
<feature type="region of interest" description="Disordered" evidence="1">
    <location>
        <begin position="242"/>
        <end position="272"/>
    </location>
</feature>
<dbReference type="NCBIfam" id="TIGR02837">
    <property type="entry name" value="spore_II_R"/>
    <property type="match status" value="1"/>
</dbReference>